<dbReference type="EMBL" id="KU737346">
    <property type="protein sequence ID" value="AMW61804.1"/>
    <property type="molecule type" value="Genomic_DNA"/>
</dbReference>
<organism evidence="1 2">
    <name type="scientific">Bacillus phage Vinny</name>
    <dbReference type="NCBI Taxonomy" id="1805955"/>
    <lineage>
        <taxon>Viruses</taxon>
        <taxon>Duplodnaviria</taxon>
        <taxon>Heunggongvirae</taxon>
        <taxon>Uroviricota</taxon>
        <taxon>Caudoviricetes</taxon>
        <taxon>Herelleviridae</taxon>
        <taxon>Bastillevirinae</taxon>
        <taxon>Bastillevirus</taxon>
        <taxon>Bastillevirus evoli</taxon>
    </lineage>
</organism>
<accession>A0A143FJY6</accession>
<gene>
    <name evidence="1" type="ORF">DNAM5_53</name>
</gene>
<protein>
    <submittedName>
        <fullName evidence="1">Uncharacterized protein</fullName>
    </submittedName>
</protein>
<dbReference type="Proteomes" id="UP000225538">
    <property type="component" value="Segment"/>
</dbReference>
<proteinExistence type="predicted"/>
<sequence>MIDKMICLIKGHKWEYDGYVLLSSGRQDKYICRTCKCVKYNQ</sequence>
<reference evidence="1 2" key="1">
    <citation type="submission" date="2016-02" db="EMBL/GenBank/DDBJ databases">
        <authorList>
            <person name="Wen L."/>
            <person name="He K."/>
            <person name="Yang H."/>
        </authorList>
    </citation>
    <scope>NUCLEOTIDE SEQUENCE [LARGE SCALE GENOMIC DNA]</scope>
</reference>
<evidence type="ECO:0000313" key="2">
    <source>
        <dbReference type="Proteomes" id="UP000225538"/>
    </source>
</evidence>
<name>A0A143FJY6_9CAUD</name>
<evidence type="ECO:0000313" key="1">
    <source>
        <dbReference type="EMBL" id="AMW61804.1"/>
    </source>
</evidence>